<proteinExistence type="predicted"/>
<dbReference type="AlphaFoldDB" id="A0AA88GGK4"/>
<feature type="region of interest" description="Disordered" evidence="1">
    <location>
        <begin position="248"/>
        <end position="284"/>
    </location>
</feature>
<evidence type="ECO:0000256" key="1">
    <source>
        <dbReference type="SAM" id="MobiDB-lite"/>
    </source>
</evidence>
<feature type="compositionally biased region" description="Gly residues" evidence="1">
    <location>
        <begin position="322"/>
        <end position="336"/>
    </location>
</feature>
<feature type="region of interest" description="Disordered" evidence="1">
    <location>
        <begin position="112"/>
        <end position="162"/>
    </location>
</feature>
<name>A0AA88GGK4_NAELO</name>
<evidence type="ECO:0000313" key="4">
    <source>
        <dbReference type="Proteomes" id="UP000816034"/>
    </source>
</evidence>
<organism evidence="3 4">
    <name type="scientific">Naegleria lovaniensis</name>
    <name type="common">Amoeba</name>
    <dbReference type="NCBI Taxonomy" id="51637"/>
    <lineage>
        <taxon>Eukaryota</taxon>
        <taxon>Discoba</taxon>
        <taxon>Heterolobosea</taxon>
        <taxon>Tetramitia</taxon>
        <taxon>Eutetramitia</taxon>
        <taxon>Vahlkampfiidae</taxon>
        <taxon>Naegleria</taxon>
    </lineage>
</organism>
<accession>A0AA88GGK4</accession>
<sequence>MQQGSFILPNDRHDNDDDPMQQSQISSAPPISDWSSGQHDLNMDQSSLRLGLSMTLSESLNTVPIRQTPIHVATPSSNSVKYNIIHASVETQNDISEIRSKVDKERVFVGRVDVSGSHGQNATNGRAGRAGRHGRNGQSKDRSTVGERGENGENGSAGEDAFNAQNGFSADNLNILMDRSSHPKELVIKYSRDSHRGAYSQSNRYGYNSSVIDEYQFTSCSRFPLHSNNEYVLFKACGGNGGNGGNGGHGGPGGNGGNGGNGIQEGGNGGDGGHGGDGGRPSYGGNGGNGGIIFVNTYDPRLLVLVKTETQGGRAGYNGVPGEPGEGGKGGKGGHGNVKSGAQGRAGNPGSKATQNVSFDPQFGNDGFTIYRVLDFRTNQIMYEGQKCYSARLLSFDVVAVDDDGIYEPGEEIFLTAFKVHNDGDIPLPAGAILHISPDSNGFILSDDQYILPEIGPKQTVTLTHAKLSAKIAPDLALKTHELSKVISVKAQIDLFDRVFTDSILGCNINVQYPLSITDISYLKQMGRGDSSDLVLSISNLSKNFYPFVYRVTTKDQLFFVETELRHIINQGNVNAEGFTFHTHPIIVGYCTEFYQNQAFEVELIYKDKVIQKIEKYVQAVPHFNPSMIDTTDLLLITNNNFRREDFKAFSDIFQLLNLRANYWDYDFYKGISFQEDVGQRHVVSCVDKYRGKPIIFCAKDKNDIRKFYAMDIAHHFGVYGPILENLYEHKSSVLFLAPSLPSKDDMKNYFSDPSVATKVAFDESTFSGYYKLLYPKATDADNRCVELENEKEKDSIHRFKFKIDLLDIKQVKSDSWVSWKYSYGKCSCYQLPLNILHSFIGLSFDRKSDYLDFGQVADPVTGERLENPKLIDILRNKNSSIDFKLLFAVIYSLNLQSKFRVIKELGKTETEQLIAELIRWVIFESVKRELRQSDTFPTLEGIANVLQEDSSLICEATVYSVMNLLNRATGFTYWRSWLPFATLSYGFKTKRTKIQNLYDAVDGEIRRWALECIQRKEIEYFDVDTTILNAQRDVQTSSSHATFPKLRDIPITYLLE</sequence>
<dbReference type="InterPro" id="IPR057692">
    <property type="entry name" value="DUF7932"/>
</dbReference>
<reference evidence="3 4" key="1">
    <citation type="journal article" date="2018" name="BMC Genomics">
        <title>The genome of Naegleria lovaniensis, the basis for a comparative approach to unravel pathogenicity factors of the human pathogenic amoeba N. fowleri.</title>
        <authorList>
            <person name="Liechti N."/>
            <person name="Schurch N."/>
            <person name="Bruggmann R."/>
            <person name="Wittwer M."/>
        </authorList>
    </citation>
    <scope>NUCLEOTIDE SEQUENCE [LARGE SCALE GENOMIC DNA]</scope>
    <source>
        <strain evidence="3 4">ATCC 30569</strain>
    </source>
</reference>
<keyword evidence="4" id="KW-1185">Reference proteome</keyword>
<dbReference type="RefSeq" id="XP_044544078.1">
    <property type="nucleotide sequence ID" value="XM_044685804.1"/>
</dbReference>
<protein>
    <recommendedName>
        <fullName evidence="2">DUF7932 domain-containing protein</fullName>
    </recommendedName>
</protein>
<gene>
    <name evidence="3" type="ORF">C9374_010278</name>
</gene>
<evidence type="ECO:0000313" key="3">
    <source>
        <dbReference type="EMBL" id="KAG2374904.1"/>
    </source>
</evidence>
<feature type="region of interest" description="Disordered" evidence="1">
    <location>
        <begin position="313"/>
        <end position="359"/>
    </location>
</feature>
<feature type="domain" description="DUF7932" evidence="2">
    <location>
        <begin position="391"/>
        <end position="513"/>
    </location>
</feature>
<dbReference type="Pfam" id="PF25560">
    <property type="entry name" value="DUF7932"/>
    <property type="match status" value="1"/>
</dbReference>
<dbReference type="GeneID" id="68102732"/>
<comment type="caution">
    <text evidence="3">The sequence shown here is derived from an EMBL/GenBank/DDBJ whole genome shotgun (WGS) entry which is preliminary data.</text>
</comment>
<feature type="compositionally biased region" description="Basic and acidic residues" evidence="1">
    <location>
        <begin position="138"/>
        <end position="151"/>
    </location>
</feature>
<dbReference type="EMBL" id="PYSW02000041">
    <property type="protein sequence ID" value="KAG2374904.1"/>
    <property type="molecule type" value="Genomic_DNA"/>
</dbReference>
<feature type="compositionally biased region" description="Low complexity" evidence="1">
    <location>
        <begin position="21"/>
        <end position="32"/>
    </location>
</feature>
<evidence type="ECO:0000259" key="2">
    <source>
        <dbReference type="Pfam" id="PF25560"/>
    </source>
</evidence>
<dbReference type="Proteomes" id="UP000816034">
    <property type="component" value="Unassembled WGS sequence"/>
</dbReference>
<feature type="compositionally biased region" description="Polar residues" evidence="1">
    <location>
        <begin position="33"/>
        <end position="42"/>
    </location>
</feature>
<feature type="region of interest" description="Disordered" evidence="1">
    <location>
        <begin position="1"/>
        <end position="42"/>
    </location>
</feature>